<feature type="domain" description="Methyltransferase" evidence="2">
    <location>
        <begin position="69"/>
        <end position="166"/>
    </location>
</feature>
<evidence type="ECO:0000313" key="4">
    <source>
        <dbReference type="Proteomes" id="UP000186601"/>
    </source>
</evidence>
<protein>
    <recommendedName>
        <fullName evidence="2">Methyltransferase domain-containing protein</fullName>
    </recommendedName>
</protein>
<dbReference type="EMBL" id="MLYV02000421">
    <property type="protein sequence ID" value="PSR99303.1"/>
    <property type="molecule type" value="Genomic_DNA"/>
</dbReference>
<dbReference type="Gene3D" id="3.40.50.150">
    <property type="entry name" value="Vaccinia Virus protein VP39"/>
    <property type="match status" value="1"/>
</dbReference>
<dbReference type="SUPFAM" id="SSF53335">
    <property type="entry name" value="S-adenosyl-L-methionine-dependent methyltransferases"/>
    <property type="match status" value="1"/>
</dbReference>
<dbReference type="PANTHER" id="PTHR43861">
    <property type="entry name" value="TRANS-ACONITATE 2-METHYLTRANSFERASE-RELATED"/>
    <property type="match status" value="1"/>
</dbReference>
<dbReference type="OrthoDB" id="3647at2759"/>
<sequence>MSDSTQSTQNKVHGHSTHTHDYAAENQKHFDKEAPQVDANPQFQEGARDIARAMRVRYPSLFNKEETTVMDFACGTGLVSREISPHVKSLLGVDVSQGMVDQFNLRVSDQGVPLEEIKATRAELKGDGTELDGQKFDLVICTAAYHHFANVEEITRILASFLKPGGSLLVVDILYNETLHTDPDLPEHFHQVVAHKNGFSEAEMRALFEQGGLGAFEFTEAVTQIKILTKEVNFFLAKGIKV</sequence>
<dbReference type="AlphaFoldDB" id="A0A2R6PZ08"/>
<proteinExistence type="predicted"/>
<evidence type="ECO:0000259" key="2">
    <source>
        <dbReference type="Pfam" id="PF13649"/>
    </source>
</evidence>
<dbReference type="CDD" id="cd02440">
    <property type="entry name" value="AdoMet_MTases"/>
    <property type="match status" value="1"/>
</dbReference>
<keyword evidence="1" id="KW-0808">Transferase</keyword>
<dbReference type="PANTHER" id="PTHR43861:SF3">
    <property type="entry name" value="PUTATIVE (AFU_ORTHOLOGUE AFUA_2G14390)-RELATED"/>
    <property type="match status" value="1"/>
</dbReference>
<dbReference type="InterPro" id="IPR029063">
    <property type="entry name" value="SAM-dependent_MTases_sf"/>
</dbReference>
<keyword evidence="4" id="KW-1185">Reference proteome</keyword>
<name>A0A2R6PZ08_9APHY</name>
<dbReference type="Proteomes" id="UP000186601">
    <property type="component" value="Unassembled WGS sequence"/>
</dbReference>
<dbReference type="STRING" id="98765.A0A2R6PZ08"/>
<gene>
    <name evidence="3" type="ORF">PHLCEN_2v4162</name>
</gene>
<dbReference type="InterPro" id="IPR041698">
    <property type="entry name" value="Methyltransf_25"/>
</dbReference>
<dbReference type="Pfam" id="PF13649">
    <property type="entry name" value="Methyltransf_25"/>
    <property type="match status" value="1"/>
</dbReference>
<comment type="caution">
    <text evidence="3">The sequence shown here is derived from an EMBL/GenBank/DDBJ whole genome shotgun (WGS) entry which is preliminary data.</text>
</comment>
<evidence type="ECO:0000256" key="1">
    <source>
        <dbReference type="ARBA" id="ARBA00022679"/>
    </source>
</evidence>
<reference evidence="3 4" key="1">
    <citation type="submission" date="2018-02" db="EMBL/GenBank/DDBJ databases">
        <title>Genome sequence of the basidiomycete white-rot fungus Phlebia centrifuga.</title>
        <authorList>
            <person name="Granchi Z."/>
            <person name="Peng M."/>
            <person name="de Vries R.P."/>
            <person name="Hilden K."/>
            <person name="Makela M.R."/>
            <person name="Grigoriev I."/>
            <person name="Riley R."/>
        </authorList>
    </citation>
    <scope>NUCLEOTIDE SEQUENCE [LARGE SCALE GENOMIC DNA]</scope>
    <source>
        <strain evidence="3 4">FBCC195</strain>
    </source>
</reference>
<evidence type="ECO:0000313" key="3">
    <source>
        <dbReference type="EMBL" id="PSR99303.1"/>
    </source>
</evidence>
<accession>A0A2R6PZ08</accession>
<dbReference type="GO" id="GO:0016740">
    <property type="term" value="F:transferase activity"/>
    <property type="evidence" value="ECO:0007669"/>
    <property type="project" value="UniProtKB-KW"/>
</dbReference>
<organism evidence="3 4">
    <name type="scientific">Hermanssonia centrifuga</name>
    <dbReference type="NCBI Taxonomy" id="98765"/>
    <lineage>
        <taxon>Eukaryota</taxon>
        <taxon>Fungi</taxon>
        <taxon>Dikarya</taxon>
        <taxon>Basidiomycota</taxon>
        <taxon>Agaricomycotina</taxon>
        <taxon>Agaricomycetes</taxon>
        <taxon>Polyporales</taxon>
        <taxon>Meruliaceae</taxon>
        <taxon>Hermanssonia</taxon>
    </lineage>
</organism>